<gene>
    <name evidence="1" type="ORF">FPR_22760</name>
</gene>
<dbReference type="AlphaFoldDB" id="D4KC92"/>
<sequence>MKIHPKYIDVLESLDWRVCDYTGDGRVEIENYSPAGEDLIVCVEVENFPESVYEYACDFDADEHAEMWVGHRGERGCPSSVRELIDDADAIKEMLEELANRLMEVE</sequence>
<name>D4KC92_9FIRM</name>
<dbReference type="RefSeq" id="WP_015537976.1">
    <property type="nucleotide sequence ID" value="NC_021020.1"/>
</dbReference>
<evidence type="ECO:0000313" key="1">
    <source>
        <dbReference type="EMBL" id="CBL02455.1"/>
    </source>
</evidence>
<proteinExistence type="predicted"/>
<dbReference type="KEGG" id="fpa:FPR_22760"/>
<protein>
    <submittedName>
        <fullName evidence="1">Uncharacterized protein</fullName>
    </submittedName>
</protein>
<reference evidence="1 2" key="2">
    <citation type="submission" date="2010-03" db="EMBL/GenBank/DDBJ databases">
        <authorList>
            <person name="Pajon A."/>
        </authorList>
    </citation>
    <scope>NUCLEOTIDE SEQUENCE [LARGE SCALE GENOMIC DNA]</scope>
    <source>
        <strain evidence="1 2">SL3/3</strain>
    </source>
</reference>
<evidence type="ECO:0000313" key="2">
    <source>
        <dbReference type="Proteomes" id="UP000007059"/>
    </source>
</evidence>
<dbReference type="EMBL" id="FP929046">
    <property type="protein sequence ID" value="CBL02455.1"/>
    <property type="molecule type" value="Genomic_DNA"/>
</dbReference>
<dbReference type="Proteomes" id="UP000007059">
    <property type="component" value="Chromosome"/>
</dbReference>
<dbReference type="HOGENOM" id="CLU_2219184_0_0_9"/>
<accession>D4KC92</accession>
<organism evidence="1 2">
    <name type="scientific">Faecalibacterium prausnitzii SL3/3</name>
    <dbReference type="NCBI Taxonomy" id="657322"/>
    <lineage>
        <taxon>Bacteria</taxon>
        <taxon>Bacillati</taxon>
        <taxon>Bacillota</taxon>
        <taxon>Clostridia</taxon>
        <taxon>Eubacteriales</taxon>
        <taxon>Oscillospiraceae</taxon>
        <taxon>Faecalibacterium</taxon>
    </lineage>
</organism>
<reference evidence="1 2" key="1">
    <citation type="submission" date="2010-03" db="EMBL/GenBank/DDBJ databases">
        <title>The genome sequence of Faecalibacterium prausnitzii SL3/3.</title>
        <authorList>
            <consortium name="metaHIT consortium -- http://www.metahit.eu/"/>
            <person name="Pajon A."/>
            <person name="Turner K."/>
            <person name="Parkhill J."/>
            <person name="Duncan S."/>
            <person name="Flint H."/>
        </authorList>
    </citation>
    <scope>NUCLEOTIDE SEQUENCE [LARGE SCALE GENOMIC DNA]</scope>
    <source>
        <strain evidence="1 2">SL3/3</strain>
    </source>
</reference>